<dbReference type="InterPro" id="IPR033121">
    <property type="entry name" value="PEPTIDASE_A1"/>
</dbReference>
<comment type="similarity">
    <text evidence="1">Belongs to the peptidase A1 family.</text>
</comment>
<feature type="domain" description="Peptidase A1" evidence="8">
    <location>
        <begin position="76"/>
        <end position="429"/>
    </location>
</feature>
<dbReference type="PROSITE" id="PS51767">
    <property type="entry name" value="PEPTIDASE_A1"/>
    <property type="match status" value="1"/>
</dbReference>
<keyword evidence="2" id="KW-0645">Protease</keyword>
<name>A0AAD4X7L2_9MAGN</name>
<dbReference type="InterPro" id="IPR032861">
    <property type="entry name" value="TAXi_N"/>
</dbReference>
<feature type="active site" evidence="6">
    <location>
        <position position="94"/>
    </location>
</feature>
<dbReference type="InterPro" id="IPR021109">
    <property type="entry name" value="Peptidase_aspartic_dom_sf"/>
</dbReference>
<feature type="chain" id="PRO_5042209807" description="Peptidase A1 domain-containing protein" evidence="7">
    <location>
        <begin position="22"/>
        <end position="483"/>
    </location>
</feature>
<comment type="caution">
    <text evidence="9">The sequence shown here is derived from an EMBL/GenBank/DDBJ whole genome shotgun (WGS) entry which is preliminary data.</text>
</comment>
<dbReference type="GO" id="GO:0006508">
    <property type="term" value="P:proteolysis"/>
    <property type="evidence" value="ECO:0007669"/>
    <property type="project" value="UniProtKB-KW"/>
</dbReference>
<evidence type="ECO:0000256" key="2">
    <source>
        <dbReference type="ARBA" id="ARBA00022670"/>
    </source>
</evidence>
<evidence type="ECO:0000259" key="8">
    <source>
        <dbReference type="PROSITE" id="PS51767"/>
    </source>
</evidence>
<dbReference type="InterPro" id="IPR032799">
    <property type="entry name" value="TAXi_C"/>
</dbReference>
<dbReference type="Pfam" id="PF14543">
    <property type="entry name" value="TAXi_N"/>
    <property type="match status" value="1"/>
</dbReference>
<dbReference type="InterPro" id="IPR034161">
    <property type="entry name" value="Pepsin-like_plant"/>
</dbReference>
<dbReference type="PANTHER" id="PTHR13683:SF685">
    <property type="entry name" value="EUKARYOTIC ASPARTYL PROTEASE FAMILY PROTEIN"/>
    <property type="match status" value="1"/>
</dbReference>
<dbReference type="Pfam" id="PF14541">
    <property type="entry name" value="TAXi_C"/>
    <property type="match status" value="1"/>
</dbReference>
<keyword evidence="4" id="KW-0378">Hydrolase</keyword>
<feature type="active site" evidence="6">
    <location>
        <position position="309"/>
    </location>
</feature>
<evidence type="ECO:0000313" key="9">
    <source>
        <dbReference type="EMBL" id="KAI3853705.1"/>
    </source>
</evidence>
<evidence type="ECO:0000313" key="10">
    <source>
        <dbReference type="Proteomes" id="UP001202328"/>
    </source>
</evidence>
<dbReference type="InterPro" id="IPR001461">
    <property type="entry name" value="Aspartic_peptidase_A1"/>
</dbReference>
<dbReference type="SUPFAM" id="SSF50630">
    <property type="entry name" value="Acid proteases"/>
    <property type="match status" value="1"/>
</dbReference>
<dbReference type="PANTHER" id="PTHR13683">
    <property type="entry name" value="ASPARTYL PROTEASES"/>
    <property type="match status" value="1"/>
</dbReference>
<proteinExistence type="inferred from homology"/>
<dbReference type="Proteomes" id="UP001202328">
    <property type="component" value="Unassembled WGS sequence"/>
</dbReference>
<feature type="signal peptide" evidence="7">
    <location>
        <begin position="1"/>
        <end position="21"/>
    </location>
</feature>
<protein>
    <recommendedName>
        <fullName evidence="8">Peptidase A1 domain-containing protein</fullName>
    </recommendedName>
</protein>
<keyword evidence="5" id="KW-0325">Glycoprotein</keyword>
<accession>A0AAD4X7L2</accession>
<dbReference type="Gene3D" id="2.40.70.10">
    <property type="entry name" value="Acid Proteases"/>
    <property type="match status" value="2"/>
</dbReference>
<organism evidence="9 10">
    <name type="scientific">Papaver atlanticum</name>
    <dbReference type="NCBI Taxonomy" id="357466"/>
    <lineage>
        <taxon>Eukaryota</taxon>
        <taxon>Viridiplantae</taxon>
        <taxon>Streptophyta</taxon>
        <taxon>Embryophyta</taxon>
        <taxon>Tracheophyta</taxon>
        <taxon>Spermatophyta</taxon>
        <taxon>Magnoliopsida</taxon>
        <taxon>Ranunculales</taxon>
        <taxon>Papaveraceae</taxon>
        <taxon>Papaveroideae</taxon>
        <taxon>Papaver</taxon>
    </lineage>
</organism>
<gene>
    <name evidence="9" type="ORF">MKW98_025222</name>
</gene>
<evidence type="ECO:0000256" key="7">
    <source>
        <dbReference type="SAM" id="SignalP"/>
    </source>
</evidence>
<evidence type="ECO:0000256" key="5">
    <source>
        <dbReference type="ARBA" id="ARBA00023180"/>
    </source>
</evidence>
<evidence type="ECO:0000256" key="1">
    <source>
        <dbReference type="ARBA" id="ARBA00007447"/>
    </source>
</evidence>
<keyword evidence="10" id="KW-1185">Reference proteome</keyword>
<sequence>MGLHNLIFFVLVLVFFLVVLANGEGGIFKVKHKFGSETNRSLKDLIVHDNNRHGRLLAGIDIPLAGDGKATGTGLYYTKLAIGSPPRDYFLHVDTGSNILWVNCVRCDSCPAYTDLDDVTLKLYDPKLSLTAELVPCSGGFCPGVYKSPFPSCLSDSACPYSIQYGDGSGSTGYFVKDVIGLDQVSGNLQTTIGNASIIFGCGMRQTGNLVSSTGALDGLIGFGASSISMLSQIASSGKVKKKFAHCLDGKNGGGIFVIGDVMQPILKTTPLVPKATHYNVNLESVQVGNTVLNVPTQAFEVGKGTIIDSGTTLAYLPGAIFDPLRRLILTSQDNLSIHLVDNLIECFTFDKSIDDSFPVVIFGFENSLKLKVYPHDYLIPYKNKWCSGWQDSRKLKSDSMSDLIILGDLVLTNKLVLYDLENGVLGLSDYNCSSTIGFKDEVYEDINKVGSPNLSSSDARHRMDFGMVIKLLLLSFMLYNCV</sequence>
<reference evidence="9" key="1">
    <citation type="submission" date="2022-04" db="EMBL/GenBank/DDBJ databases">
        <title>A functionally conserved STORR gene fusion in Papaver species that diverged 16.8 million years ago.</title>
        <authorList>
            <person name="Catania T."/>
        </authorList>
    </citation>
    <scope>NUCLEOTIDE SEQUENCE</scope>
    <source>
        <strain evidence="9">S-188037</strain>
    </source>
</reference>
<keyword evidence="7" id="KW-0732">Signal</keyword>
<evidence type="ECO:0000256" key="6">
    <source>
        <dbReference type="PIRSR" id="PIRSR601461-1"/>
    </source>
</evidence>
<dbReference type="EMBL" id="JAJJMB010015535">
    <property type="protein sequence ID" value="KAI3853705.1"/>
    <property type="molecule type" value="Genomic_DNA"/>
</dbReference>
<keyword evidence="3" id="KW-0064">Aspartyl protease</keyword>
<evidence type="ECO:0000256" key="4">
    <source>
        <dbReference type="ARBA" id="ARBA00022801"/>
    </source>
</evidence>
<evidence type="ECO:0000256" key="3">
    <source>
        <dbReference type="ARBA" id="ARBA00022750"/>
    </source>
</evidence>
<dbReference type="PRINTS" id="PR00792">
    <property type="entry name" value="PEPSIN"/>
</dbReference>
<dbReference type="GO" id="GO:0004190">
    <property type="term" value="F:aspartic-type endopeptidase activity"/>
    <property type="evidence" value="ECO:0007669"/>
    <property type="project" value="UniProtKB-KW"/>
</dbReference>
<dbReference type="CDD" id="cd05476">
    <property type="entry name" value="pepsin_A_like_plant"/>
    <property type="match status" value="1"/>
</dbReference>
<dbReference type="AlphaFoldDB" id="A0AAD4X7L2"/>